<dbReference type="OrthoDB" id="2971044at2"/>
<proteinExistence type="predicted"/>
<dbReference type="Proteomes" id="UP000306980">
    <property type="component" value="Unassembled WGS sequence"/>
</dbReference>
<protein>
    <recommendedName>
        <fullName evidence="3">NAD(P)-dependent oxidoreductase</fullName>
    </recommendedName>
</protein>
<evidence type="ECO:0000313" key="1">
    <source>
        <dbReference type="EMBL" id="TMN23102.1"/>
    </source>
</evidence>
<dbReference type="EMBL" id="VCIA01000001">
    <property type="protein sequence ID" value="TMN23102.1"/>
    <property type="molecule type" value="Genomic_DNA"/>
</dbReference>
<gene>
    <name evidence="1" type="ORF">FFL34_14155</name>
</gene>
<dbReference type="RefSeq" id="WP_138603993.1">
    <property type="nucleotide sequence ID" value="NZ_VCIA01000001.1"/>
</dbReference>
<name>A0A5S3QMB9_9BACI</name>
<dbReference type="AlphaFoldDB" id="A0A5S3QMB9"/>
<accession>A0A5S3QMB9</accession>
<evidence type="ECO:0000313" key="2">
    <source>
        <dbReference type="Proteomes" id="UP000306980"/>
    </source>
</evidence>
<evidence type="ECO:0008006" key="3">
    <source>
        <dbReference type="Google" id="ProtNLM"/>
    </source>
</evidence>
<comment type="caution">
    <text evidence="1">The sequence shown here is derived from an EMBL/GenBank/DDBJ whole genome shotgun (WGS) entry which is preliminary data.</text>
</comment>
<organism evidence="1 2">
    <name type="scientific">Lentibacillus cibarius</name>
    <dbReference type="NCBI Taxonomy" id="2583219"/>
    <lineage>
        <taxon>Bacteria</taxon>
        <taxon>Bacillati</taxon>
        <taxon>Bacillota</taxon>
        <taxon>Bacilli</taxon>
        <taxon>Bacillales</taxon>
        <taxon>Bacillaceae</taxon>
        <taxon>Lentibacillus</taxon>
    </lineage>
</organism>
<sequence>MKYAVQNCFHWIGFHIVNYLLEKGYRVDGMDDITTDKKEHLSMFVGRNELFRHVPYSRASGSYDVTMLVDDYCLKLNTHAPVTIQLPLLFGEWMPMNDKGIFVQNEFISFDSKQFLTQAVYIEQFLNSMQQWIHATRMPAELVVRSEKDKDTEEERPENLLHIRSDETVEEYIQLVKAHYARFKDLY</sequence>
<reference evidence="1 2" key="1">
    <citation type="submission" date="2019-05" db="EMBL/GenBank/DDBJ databases">
        <title>Genomic analysis of Lentibacillus sp. NKC220-2.</title>
        <authorList>
            <person name="Oh Y.J."/>
        </authorList>
    </citation>
    <scope>NUCLEOTIDE SEQUENCE [LARGE SCALE GENOMIC DNA]</scope>
    <source>
        <strain evidence="1 2">NKC220-2</strain>
    </source>
</reference>